<comment type="caution">
    <text evidence="1">The sequence shown here is derived from an EMBL/GenBank/DDBJ whole genome shotgun (WGS) entry which is preliminary data.</text>
</comment>
<evidence type="ECO:0008006" key="3">
    <source>
        <dbReference type="Google" id="ProtNLM"/>
    </source>
</evidence>
<dbReference type="AlphaFoldDB" id="A0A939MLB9"/>
<sequence>MQETSVRSRDELLARVDEFFDGVFAPLEAWLPRLREQLSERLASGPLTGTQLVALIASDVHAVLETGDRALYGAGYCADDEVVAEGNPLAWWQGPDRSLLASSTFGPGQAAIDLNRLEWYRVPAETHERHVAGPFVDYLCSNEITVTSSLPVMLGDRFAGVVCADVLVASLEDLLLPGLAALGEATLVNAGGRVVISADPDYETGDRFLSGDPDDGRPGDGSRFARSERYPFALVVPGR</sequence>
<reference evidence="1" key="1">
    <citation type="submission" date="2021-03" db="EMBL/GenBank/DDBJ databases">
        <title>Leucobacter chromiisoli sp. nov., isolated from chromium-containing soil of chemical plant.</title>
        <authorList>
            <person name="Xu Z."/>
        </authorList>
    </citation>
    <scope>NUCLEOTIDE SEQUENCE</scope>
    <source>
        <strain evidence="1">S27</strain>
    </source>
</reference>
<evidence type="ECO:0000313" key="2">
    <source>
        <dbReference type="Proteomes" id="UP000664382"/>
    </source>
</evidence>
<protein>
    <recommendedName>
        <fullName evidence="3">Cache domain-containing protein</fullName>
    </recommendedName>
</protein>
<evidence type="ECO:0000313" key="1">
    <source>
        <dbReference type="EMBL" id="MBO1900546.1"/>
    </source>
</evidence>
<dbReference type="EMBL" id="JAGDYM010000003">
    <property type="protein sequence ID" value="MBO1900546.1"/>
    <property type="molecule type" value="Genomic_DNA"/>
</dbReference>
<gene>
    <name evidence="1" type="ORF">J4H92_01120</name>
</gene>
<name>A0A939MLB9_9MICO</name>
<dbReference type="CDD" id="cd12913">
    <property type="entry name" value="PDC1_MCP_like"/>
    <property type="match status" value="1"/>
</dbReference>
<accession>A0A939MLB9</accession>
<proteinExistence type="predicted"/>
<organism evidence="1 2">
    <name type="scientific">Leucobacter weissii</name>
    <dbReference type="NCBI Taxonomy" id="1983706"/>
    <lineage>
        <taxon>Bacteria</taxon>
        <taxon>Bacillati</taxon>
        <taxon>Actinomycetota</taxon>
        <taxon>Actinomycetes</taxon>
        <taxon>Micrococcales</taxon>
        <taxon>Microbacteriaceae</taxon>
        <taxon>Leucobacter</taxon>
    </lineage>
</organism>
<dbReference type="Gene3D" id="3.30.450.20">
    <property type="entry name" value="PAS domain"/>
    <property type="match status" value="1"/>
</dbReference>
<dbReference type="Proteomes" id="UP000664382">
    <property type="component" value="Unassembled WGS sequence"/>
</dbReference>
<keyword evidence="2" id="KW-1185">Reference proteome</keyword>